<dbReference type="EMBL" id="CSAJ01000948">
    <property type="protein sequence ID" value="COX40289.1"/>
    <property type="molecule type" value="Genomic_DNA"/>
</dbReference>
<evidence type="ECO:0000313" key="1">
    <source>
        <dbReference type="EMBL" id="COW81634.1"/>
    </source>
</evidence>
<dbReference type="AlphaFoldDB" id="A0A655JQP2"/>
<sequence>MCAKDHDLLCRGCRFGSHNRQLQRGDVLDESAQGRTRGAGHVMVGDVEQGGHRFQVPGGLDSRRTTMLAGRQPAALQTRPLPGSP</sequence>
<evidence type="ECO:0000313" key="2">
    <source>
        <dbReference type="EMBL" id="COX40289.1"/>
    </source>
</evidence>
<evidence type="ECO:0000313" key="4">
    <source>
        <dbReference type="Proteomes" id="UP000045842"/>
    </source>
</evidence>
<name>A0A655JQP2_MYCTX</name>
<gene>
    <name evidence="1" type="ORF">ERS007679_04349</name>
    <name evidence="2" type="ORF">ERS007720_04445</name>
</gene>
<reference evidence="3 4" key="1">
    <citation type="submission" date="2015-03" db="EMBL/GenBank/DDBJ databases">
        <authorList>
            <consortium name="Pathogen Informatics"/>
        </authorList>
    </citation>
    <scope>NUCLEOTIDE SEQUENCE [LARGE SCALE GENOMIC DNA]</scope>
    <source>
        <strain evidence="1 4">G09801536</strain>
        <strain evidence="2 3">M09401471</strain>
    </source>
</reference>
<dbReference type="Proteomes" id="UP000044938">
    <property type="component" value="Unassembled WGS sequence"/>
</dbReference>
<proteinExistence type="predicted"/>
<evidence type="ECO:0000313" key="3">
    <source>
        <dbReference type="Proteomes" id="UP000044938"/>
    </source>
</evidence>
<accession>A0A655JQP2</accession>
<dbReference type="Proteomes" id="UP000045842">
    <property type="component" value="Unassembled WGS sequence"/>
</dbReference>
<dbReference type="EMBL" id="CSAD01001065">
    <property type="protein sequence ID" value="COW81634.1"/>
    <property type="molecule type" value="Genomic_DNA"/>
</dbReference>
<protein>
    <submittedName>
        <fullName evidence="2">Uncharacterized protein</fullName>
    </submittedName>
</protein>
<organism evidence="2 3">
    <name type="scientific">Mycobacterium tuberculosis</name>
    <dbReference type="NCBI Taxonomy" id="1773"/>
    <lineage>
        <taxon>Bacteria</taxon>
        <taxon>Bacillati</taxon>
        <taxon>Actinomycetota</taxon>
        <taxon>Actinomycetes</taxon>
        <taxon>Mycobacteriales</taxon>
        <taxon>Mycobacteriaceae</taxon>
        <taxon>Mycobacterium</taxon>
        <taxon>Mycobacterium tuberculosis complex</taxon>
    </lineage>
</organism>